<dbReference type="EMBL" id="QJRN01000025">
    <property type="protein sequence ID" value="PYC29921.1"/>
    <property type="molecule type" value="Genomic_DNA"/>
</dbReference>
<dbReference type="SUPFAM" id="SSF55347">
    <property type="entry name" value="Glyceraldehyde-3-phosphate dehydrogenase-like, C-terminal domain"/>
    <property type="match status" value="1"/>
</dbReference>
<name>A0A9Q6IAT6_9PSED</name>
<dbReference type="Pfam" id="PF01408">
    <property type="entry name" value="GFO_IDH_MocA"/>
    <property type="match status" value="1"/>
</dbReference>
<dbReference type="PANTHER" id="PTHR43818:SF11">
    <property type="entry name" value="BCDNA.GH03377"/>
    <property type="match status" value="1"/>
</dbReference>
<evidence type="ECO:0000256" key="1">
    <source>
        <dbReference type="ARBA" id="ARBA00023002"/>
    </source>
</evidence>
<dbReference type="PANTHER" id="PTHR43818">
    <property type="entry name" value="BCDNA.GH03377"/>
    <property type="match status" value="1"/>
</dbReference>
<dbReference type="Proteomes" id="UP000248188">
    <property type="component" value="Unassembled WGS sequence"/>
</dbReference>
<keyword evidence="1" id="KW-0560">Oxidoreductase</keyword>
<accession>A0A9Q6IAT6</accession>
<gene>
    <name evidence="4" type="ORF">DMX08_28340</name>
</gene>
<reference evidence="4 5" key="1">
    <citation type="submission" date="2018-06" db="EMBL/GenBank/DDBJ databases">
        <title>Pseudomonas diversity within urban Lake Michigan freshwaters.</title>
        <authorList>
            <person name="Batrich M."/>
            <person name="Hatzopoulos T."/>
            <person name="Putonti C."/>
        </authorList>
    </citation>
    <scope>NUCLEOTIDE SEQUENCE [LARGE SCALE GENOMIC DNA]</scope>
    <source>
        <strain evidence="4 5">MB-090624</strain>
    </source>
</reference>
<dbReference type="GO" id="GO:0016491">
    <property type="term" value="F:oxidoreductase activity"/>
    <property type="evidence" value="ECO:0007669"/>
    <property type="project" value="UniProtKB-KW"/>
</dbReference>
<evidence type="ECO:0000313" key="4">
    <source>
        <dbReference type="EMBL" id="PYC29921.1"/>
    </source>
</evidence>
<dbReference type="Pfam" id="PF22725">
    <property type="entry name" value="GFO_IDH_MocA_C3"/>
    <property type="match status" value="1"/>
</dbReference>
<evidence type="ECO:0000259" key="3">
    <source>
        <dbReference type="Pfam" id="PF22725"/>
    </source>
</evidence>
<dbReference type="InterPro" id="IPR055170">
    <property type="entry name" value="GFO_IDH_MocA-like_dom"/>
</dbReference>
<protein>
    <recommendedName>
        <fullName evidence="6">Gfo/Idh/MocA-like oxidoreductase N-terminal domain-containing protein</fullName>
    </recommendedName>
</protein>
<feature type="domain" description="Gfo/Idh/MocA-like oxidoreductase N-terminal" evidence="2">
    <location>
        <begin position="5"/>
        <end position="120"/>
    </location>
</feature>
<dbReference type="InterPro" id="IPR036291">
    <property type="entry name" value="NAD(P)-bd_dom_sf"/>
</dbReference>
<feature type="domain" description="GFO/IDH/MocA-like oxidoreductase" evidence="3">
    <location>
        <begin position="136"/>
        <end position="269"/>
    </location>
</feature>
<dbReference type="InterPro" id="IPR050463">
    <property type="entry name" value="Gfo/Idh/MocA_oxidrdct_glycsds"/>
</dbReference>
<proteinExistence type="predicted"/>
<dbReference type="Gene3D" id="3.30.360.10">
    <property type="entry name" value="Dihydrodipicolinate Reductase, domain 2"/>
    <property type="match status" value="1"/>
</dbReference>
<dbReference type="InterPro" id="IPR000683">
    <property type="entry name" value="Gfo/Idh/MocA-like_OxRdtase_N"/>
</dbReference>
<evidence type="ECO:0008006" key="6">
    <source>
        <dbReference type="Google" id="ProtNLM"/>
    </source>
</evidence>
<evidence type="ECO:0000313" key="5">
    <source>
        <dbReference type="Proteomes" id="UP000248188"/>
    </source>
</evidence>
<dbReference type="GO" id="GO:0000166">
    <property type="term" value="F:nucleotide binding"/>
    <property type="evidence" value="ECO:0007669"/>
    <property type="project" value="InterPro"/>
</dbReference>
<dbReference type="SUPFAM" id="SSF51735">
    <property type="entry name" value="NAD(P)-binding Rossmann-fold domains"/>
    <property type="match status" value="1"/>
</dbReference>
<comment type="caution">
    <text evidence="4">The sequence shown here is derived from an EMBL/GenBank/DDBJ whole genome shotgun (WGS) entry which is preliminary data.</text>
</comment>
<organism evidence="4 5">
    <name type="scientific">Pseudomonas protegens</name>
    <dbReference type="NCBI Taxonomy" id="380021"/>
    <lineage>
        <taxon>Bacteria</taxon>
        <taxon>Pseudomonadati</taxon>
        <taxon>Pseudomonadota</taxon>
        <taxon>Gammaproteobacteria</taxon>
        <taxon>Pseudomonadales</taxon>
        <taxon>Pseudomonadaceae</taxon>
        <taxon>Pseudomonas</taxon>
    </lineage>
</organism>
<dbReference type="AlphaFoldDB" id="A0A9Q6IAT6"/>
<sequence>MIEPRIALVGAGWVVRNVWAPLLVQHNAHIVSVIDPQTDASTAFPAMSPGPRWHRCMSDQALHNCNLALICSPNVHHVQQALRAMGQGLHVILEKPACLSSADAEQLIRCSRETGAELLVSAAAAHRSDVRAMAAARGALGTLHCIDVSWRRRRGVPRPGSWFTQASQALAGSGADLGWHLLEVALHALDYPLIDAALCNHVPATADEAQQQATWRGDQGPGGAIEVESQSFSCLQARGGTLVRMSTAWASHQEHDETRITLYGSAGELCLRTTFGFSQNRIRQPSLTLTVDGTQTSLAFAAEDNLAPYRDFLGSRIASLGTCAQTREHEYRKLRSLASAMSALYPHLTPSCTARPGH</sequence>
<dbReference type="RefSeq" id="WP_110595793.1">
    <property type="nucleotide sequence ID" value="NZ_QJRM01000006.1"/>
</dbReference>
<evidence type="ECO:0000259" key="2">
    <source>
        <dbReference type="Pfam" id="PF01408"/>
    </source>
</evidence>
<dbReference type="Gene3D" id="3.40.50.720">
    <property type="entry name" value="NAD(P)-binding Rossmann-like Domain"/>
    <property type="match status" value="1"/>
</dbReference>